<accession>A0ABP9DV96</accession>
<gene>
    <name evidence="2" type="ORF">GCM10023332_10020</name>
</gene>
<dbReference type="Proteomes" id="UP001501323">
    <property type="component" value="Unassembled WGS sequence"/>
</dbReference>
<dbReference type="CDD" id="cd04301">
    <property type="entry name" value="NAT_SF"/>
    <property type="match status" value="1"/>
</dbReference>
<feature type="domain" description="N-acetyltransferase" evidence="1">
    <location>
        <begin position="23"/>
        <end position="179"/>
    </location>
</feature>
<reference evidence="3" key="1">
    <citation type="journal article" date="2019" name="Int. J. Syst. Evol. Microbiol.">
        <title>The Global Catalogue of Microorganisms (GCM) 10K type strain sequencing project: providing services to taxonomists for standard genome sequencing and annotation.</title>
        <authorList>
            <consortium name="The Broad Institute Genomics Platform"/>
            <consortium name="The Broad Institute Genome Sequencing Center for Infectious Disease"/>
            <person name="Wu L."/>
            <person name="Ma J."/>
        </authorList>
    </citation>
    <scope>NUCLEOTIDE SEQUENCE [LARGE SCALE GENOMIC DNA]</scope>
    <source>
        <strain evidence="3">JCM 18392</strain>
    </source>
</reference>
<dbReference type="EMBL" id="BAABJY010000001">
    <property type="protein sequence ID" value="GAA4860063.1"/>
    <property type="molecule type" value="Genomic_DNA"/>
</dbReference>
<dbReference type="Gene3D" id="3.40.630.30">
    <property type="match status" value="1"/>
</dbReference>
<protein>
    <submittedName>
        <fullName evidence="2">GNAT family N-acetyltransferase</fullName>
    </submittedName>
</protein>
<dbReference type="PANTHER" id="PTHR43441">
    <property type="entry name" value="RIBOSOMAL-PROTEIN-SERINE ACETYLTRANSFERASE"/>
    <property type="match status" value="1"/>
</dbReference>
<evidence type="ECO:0000259" key="1">
    <source>
        <dbReference type="PROSITE" id="PS51186"/>
    </source>
</evidence>
<dbReference type="PANTHER" id="PTHR43441:SF11">
    <property type="entry name" value="RIBOSOMAL-PROTEIN-SERINE ACETYLTRANSFERASE"/>
    <property type="match status" value="1"/>
</dbReference>
<sequence length="195" mass="22321">MPYDLKATLQGLPDFPRLEGPRVRLRGPRDQDTDALFAVFSDPRVMRYWSRSAMATPSEAAALIVEIGERFEQRETINWVVADLQDDAVIGTCTLYQFSPRHRRGEIGYTLRSDLWGRGLAREAVALAVDWAFDVLALHRVEADVDPRNEPSRRLLQALGFRSEGVARERFFVEDQPTDSEWFGLLAADWRKRNA</sequence>
<evidence type="ECO:0000313" key="2">
    <source>
        <dbReference type="EMBL" id="GAA4860063.1"/>
    </source>
</evidence>
<name>A0ABP9DV96_9GAMM</name>
<dbReference type="Pfam" id="PF13302">
    <property type="entry name" value="Acetyltransf_3"/>
    <property type="match status" value="1"/>
</dbReference>
<dbReference type="InterPro" id="IPR051908">
    <property type="entry name" value="Ribosomal_N-acetyltransferase"/>
</dbReference>
<dbReference type="InterPro" id="IPR016181">
    <property type="entry name" value="Acyl_CoA_acyltransferase"/>
</dbReference>
<proteinExistence type="predicted"/>
<dbReference type="InterPro" id="IPR000182">
    <property type="entry name" value="GNAT_dom"/>
</dbReference>
<organism evidence="2 3">
    <name type="scientific">Luteimonas vadosa</name>
    <dbReference type="NCBI Taxonomy" id="1165507"/>
    <lineage>
        <taxon>Bacteria</taxon>
        <taxon>Pseudomonadati</taxon>
        <taxon>Pseudomonadota</taxon>
        <taxon>Gammaproteobacteria</taxon>
        <taxon>Lysobacterales</taxon>
        <taxon>Lysobacteraceae</taxon>
        <taxon>Luteimonas</taxon>
    </lineage>
</organism>
<evidence type="ECO:0000313" key="3">
    <source>
        <dbReference type="Proteomes" id="UP001501323"/>
    </source>
</evidence>
<dbReference type="RefSeq" id="WP_345294384.1">
    <property type="nucleotide sequence ID" value="NZ_BAABJY010000001.1"/>
</dbReference>
<dbReference type="PROSITE" id="PS51186">
    <property type="entry name" value="GNAT"/>
    <property type="match status" value="1"/>
</dbReference>
<dbReference type="SUPFAM" id="SSF55729">
    <property type="entry name" value="Acyl-CoA N-acyltransferases (Nat)"/>
    <property type="match status" value="1"/>
</dbReference>
<comment type="caution">
    <text evidence="2">The sequence shown here is derived from an EMBL/GenBank/DDBJ whole genome shotgun (WGS) entry which is preliminary data.</text>
</comment>
<keyword evidence="3" id="KW-1185">Reference proteome</keyword>